<evidence type="ECO:0000256" key="2">
    <source>
        <dbReference type="ARBA" id="ARBA00023002"/>
    </source>
</evidence>
<gene>
    <name evidence="5" type="ORF">PPYR1160_LOCUS756</name>
</gene>
<dbReference type="GO" id="GO:0006694">
    <property type="term" value="P:steroid biosynthetic process"/>
    <property type="evidence" value="ECO:0007669"/>
    <property type="project" value="InterPro"/>
</dbReference>
<feature type="domain" description="3-beta hydroxysteroid dehydrogenase/isomerase" evidence="4">
    <location>
        <begin position="25"/>
        <end position="294"/>
    </location>
</feature>
<dbReference type="InterPro" id="IPR002225">
    <property type="entry name" value="3Beta_OHSteriod_DH/Estase"/>
</dbReference>
<dbReference type="PANTHER" id="PTHR43245:SF51">
    <property type="entry name" value="SHORT CHAIN DEHYDROGENASE_REDUCTASE FAMILY 42E, MEMBER 2"/>
    <property type="match status" value="1"/>
</dbReference>
<accession>A0A7R9U132</accession>
<name>A0A7R9U132_9STRA</name>
<feature type="transmembrane region" description="Helical" evidence="3">
    <location>
        <begin position="291"/>
        <end position="309"/>
    </location>
</feature>
<evidence type="ECO:0000256" key="1">
    <source>
        <dbReference type="ARBA" id="ARBA00009219"/>
    </source>
</evidence>
<comment type="similarity">
    <text evidence="1 3">Belongs to the 3-beta-HSD family.</text>
</comment>
<dbReference type="PANTHER" id="PTHR43245">
    <property type="entry name" value="BIFUNCTIONAL POLYMYXIN RESISTANCE PROTEIN ARNA"/>
    <property type="match status" value="1"/>
</dbReference>
<organism evidence="5">
    <name type="scientific">Pinguiococcus pyrenoidosus</name>
    <dbReference type="NCBI Taxonomy" id="172671"/>
    <lineage>
        <taxon>Eukaryota</taxon>
        <taxon>Sar</taxon>
        <taxon>Stramenopiles</taxon>
        <taxon>Ochrophyta</taxon>
        <taxon>Pinguiophyceae</taxon>
        <taxon>Pinguiochrysidales</taxon>
        <taxon>Pinguiochrysidaceae</taxon>
        <taxon>Pinguiococcus</taxon>
    </lineage>
</organism>
<keyword evidence="3" id="KW-0812">Transmembrane</keyword>
<protein>
    <recommendedName>
        <fullName evidence="4">3-beta hydroxysteroid dehydrogenase/isomerase domain-containing protein</fullName>
    </recommendedName>
</protein>
<evidence type="ECO:0000256" key="3">
    <source>
        <dbReference type="RuleBase" id="RU004475"/>
    </source>
</evidence>
<evidence type="ECO:0000313" key="5">
    <source>
        <dbReference type="EMBL" id="CAD8251265.1"/>
    </source>
</evidence>
<dbReference type="InterPro" id="IPR050177">
    <property type="entry name" value="Lipid_A_modif_metabolic_enz"/>
</dbReference>
<sequence>MFASLAALSMSAPPQISWTGLRCCVTGGAGFVGRRLVEMCLERGAAHVVSFDIAPPAADAAADSPQLRHAVGDITKLDDVRAALQGVDCVFHVAALVGPFYDTEAYEAVNYRGTLNVLEACKELGVRKVVMSSSPSTRFDPWNLDISGLKEEQLQFPDERIPPRGFTAEYARTKAFGERALRAANDGEKLMTVAIAPHQVYGPRDSLFLPSLLETAGYGQLRIFGKGGNRISFTHVDNYCHALLLGERYLYPGSPVLGKFYIATDDDSYDFWAVLDEAVKAMGYTPLASKWHLPVWLLMMVAYISVALTKITGVKYKLNPFTVKMLIINRYFDISNIKQDMGYKPIIPFEQGWADTIEWFKENWLTGKTNFKAQPAPKAGE</sequence>
<dbReference type="EMBL" id="HBEA01001038">
    <property type="protein sequence ID" value="CAD8251265.1"/>
    <property type="molecule type" value="Transcribed_RNA"/>
</dbReference>
<dbReference type="AlphaFoldDB" id="A0A7R9U132"/>
<dbReference type="Gene3D" id="3.40.50.720">
    <property type="entry name" value="NAD(P)-binding Rossmann-like Domain"/>
    <property type="match status" value="1"/>
</dbReference>
<evidence type="ECO:0000259" key="4">
    <source>
        <dbReference type="Pfam" id="PF01073"/>
    </source>
</evidence>
<keyword evidence="2 3" id="KW-0560">Oxidoreductase</keyword>
<dbReference type="InterPro" id="IPR036291">
    <property type="entry name" value="NAD(P)-bd_dom_sf"/>
</dbReference>
<proteinExistence type="inferred from homology"/>
<dbReference type="GO" id="GO:0016616">
    <property type="term" value="F:oxidoreductase activity, acting on the CH-OH group of donors, NAD or NADP as acceptor"/>
    <property type="evidence" value="ECO:0007669"/>
    <property type="project" value="InterPro"/>
</dbReference>
<keyword evidence="3" id="KW-1133">Transmembrane helix</keyword>
<dbReference type="Pfam" id="PF01073">
    <property type="entry name" value="3Beta_HSD"/>
    <property type="match status" value="1"/>
</dbReference>
<dbReference type="SUPFAM" id="SSF51735">
    <property type="entry name" value="NAD(P)-binding Rossmann-fold domains"/>
    <property type="match status" value="1"/>
</dbReference>
<keyword evidence="3" id="KW-0472">Membrane</keyword>
<reference evidence="5" key="1">
    <citation type="submission" date="2021-01" db="EMBL/GenBank/DDBJ databases">
        <authorList>
            <person name="Corre E."/>
            <person name="Pelletier E."/>
            <person name="Niang G."/>
            <person name="Scheremetjew M."/>
            <person name="Finn R."/>
            <person name="Kale V."/>
            <person name="Holt S."/>
            <person name="Cochrane G."/>
            <person name="Meng A."/>
            <person name="Brown T."/>
            <person name="Cohen L."/>
        </authorList>
    </citation>
    <scope>NUCLEOTIDE SEQUENCE</scope>
    <source>
        <strain evidence="5">CCMP2078</strain>
    </source>
</reference>